<sequence>MEFDRDTIEAFKRQGDDWQQGMNAVLREWAVKRGYVADTLGDAYRLAHAGDPSKPD</sequence>
<evidence type="ECO:0000313" key="2">
    <source>
        <dbReference type="Proteomes" id="UP000470302"/>
    </source>
</evidence>
<dbReference type="Pfam" id="PF14384">
    <property type="entry name" value="BrnA_antitoxin"/>
    <property type="match status" value="1"/>
</dbReference>
<dbReference type="Proteomes" id="UP000470302">
    <property type="component" value="Unassembled WGS sequence"/>
</dbReference>
<protein>
    <submittedName>
        <fullName evidence="1">Uncharacterized protein</fullName>
    </submittedName>
</protein>
<gene>
    <name evidence="1" type="ORF">GTP91_30115</name>
</gene>
<organism evidence="1 2">
    <name type="scientific">Duganella vulcania</name>
    <dbReference type="NCBI Taxonomy" id="2692166"/>
    <lineage>
        <taxon>Bacteria</taxon>
        <taxon>Pseudomonadati</taxon>
        <taxon>Pseudomonadota</taxon>
        <taxon>Betaproteobacteria</taxon>
        <taxon>Burkholderiales</taxon>
        <taxon>Oxalobacteraceae</taxon>
        <taxon>Telluria group</taxon>
        <taxon>Duganella</taxon>
    </lineage>
</organism>
<accession>A0A845GF71</accession>
<comment type="caution">
    <text evidence="1">The sequence shown here is derived from an EMBL/GenBank/DDBJ whole genome shotgun (WGS) entry which is preliminary data.</text>
</comment>
<reference evidence="1 2" key="1">
    <citation type="submission" date="2020-01" db="EMBL/GenBank/DDBJ databases">
        <title>Novel species isolated from a subtropical stream in China.</title>
        <authorList>
            <person name="Lu H."/>
        </authorList>
    </citation>
    <scope>NUCLEOTIDE SEQUENCE [LARGE SCALE GENOMIC DNA]</scope>
    <source>
        <strain evidence="1 2">FT82W</strain>
    </source>
</reference>
<name>A0A845GF71_9BURK</name>
<dbReference type="AlphaFoldDB" id="A0A845GF71"/>
<dbReference type="InterPro" id="IPR025528">
    <property type="entry name" value="BrnA_antitoxin"/>
</dbReference>
<evidence type="ECO:0000313" key="1">
    <source>
        <dbReference type="EMBL" id="MYM91419.1"/>
    </source>
</evidence>
<dbReference type="EMBL" id="WWCW01000201">
    <property type="protein sequence ID" value="MYM91419.1"/>
    <property type="molecule type" value="Genomic_DNA"/>
</dbReference>
<proteinExistence type="predicted"/>